<evidence type="ECO:0000256" key="16">
    <source>
        <dbReference type="HAMAP-Rule" id="MF_02080"/>
    </source>
</evidence>
<comment type="function">
    <text evidence="16">Catalyzes cross-linking of the peptidoglycan cell wall at the division septum.</text>
</comment>
<dbReference type="GO" id="GO:0071555">
    <property type="term" value="P:cell wall organization"/>
    <property type="evidence" value="ECO:0007669"/>
    <property type="project" value="UniProtKB-KW"/>
</dbReference>
<organism evidence="20 21">
    <name type="scientific">Rodentibacter ratti</name>
    <dbReference type="NCBI Taxonomy" id="1906745"/>
    <lineage>
        <taxon>Bacteria</taxon>
        <taxon>Pseudomonadati</taxon>
        <taxon>Pseudomonadota</taxon>
        <taxon>Gammaproteobacteria</taxon>
        <taxon>Pasteurellales</taxon>
        <taxon>Pasteurellaceae</taxon>
        <taxon>Rodentibacter</taxon>
    </lineage>
</organism>
<dbReference type="EC" id="3.4.16.4" evidence="16"/>
<dbReference type="InterPro" id="IPR001460">
    <property type="entry name" value="PCN-bd_Tpept"/>
</dbReference>
<dbReference type="Gene3D" id="3.40.710.10">
    <property type="entry name" value="DD-peptidase/beta-lactamase superfamily"/>
    <property type="match status" value="1"/>
</dbReference>
<keyword evidence="11 16" id="KW-1133">Transmembrane helix</keyword>
<keyword evidence="12 16" id="KW-0472">Membrane</keyword>
<feature type="active site" description="Acyl-ester intermediate" evidence="16">
    <location>
        <position position="329"/>
    </location>
</feature>
<protein>
    <recommendedName>
        <fullName evidence="16">Peptidoglycan D,D-transpeptidase FtsI</fullName>
        <ecNumber evidence="16">3.4.16.4</ecNumber>
    </recommendedName>
    <alternativeName>
        <fullName evidence="16">Penicillin-binding protein 3</fullName>
        <shortName evidence="16">PBP-3</shortName>
    </alternativeName>
</protein>
<reference evidence="20 21" key="1">
    <citation type="submission" date="2016-10" db="EMBL/GenBank/DDBJ databases">
        <title>Rodentibacter gen. nov. and new species.</title>
        <authorList>
            <person name="Christensen H."/>
        </authorList>
    </citation>
    <scope>NUCLEOTIDE SEQUENCE [LARGE SCALE GENOMIC DNA]</scope>
    <source>
        <strain evidence="20 21">Ac81</strain>
    </source>
</reference>
<evidence type="ECO:0000256" key="14">
    <source>
        <dbReference type="ARBA" id="ARBA00023306"/>
    </source>
</evidence>
<dbReference type="InterPro" id="IPR037532">
    <property type="entry name" value="FtsI_transpept"/>
</dbReference>
<keyword evidence="15 16" id="KW-0961">Cell wall biogenesis/degradation</keyword>
<evidence type="ECO:0000313" key="21">
    <source>
        <dbReference type="Proteomes" id="UP000188573"/>
    </source>
</evidence>
<dbReference type="FunFam" id="3.40.710.10:FF:000003">
    <property type="entry name" value="Peptidoglycan D,D-transpeptidase FtsI"/>
    <property type="match status" value="1"/>
</dbReference>
<keyword evidence="5 16" id="KW-0121">Carboxypeptidase</keyword>
<evidence type="ECO:0000256" key="10">
    <source>
        <dbReference type="ARBA" id="ARBA00022984"/>
    </source>
</evidence>
<dbReference type="EMBL" id="MLAG01000032">
    <property type="protein sequence ID" value="OOF82217.1"/>
    <property type="molecule type" value="Genomic_DNA"/>
</dbReference>
<evidence type="ECO:0000256" key="17">
    <source>
        <dbReference type="SAM" id="MobiDB-lite"/>
    </source>
</evidence>
<gene>
    <name evidence="16" type="primary">ftsI</name>
    <name evidence="20" type="ORF">BKG92_07015</name>
</gene>
<keyword evidence="7 16" id="KW-0812">Transmembrane</keyword>
<evidence type="ECO:0000256" key="2">
    <source>
        <dbReference type="ARBA" id="ARBA00022475"/>
    </source>
</evidence>
<dbReference type="Gene3D" id="3.90.1310.10">
    <property type="entry name" value="Penicillin-binding protein 2a (Domain 2)"/>
    <property type="match status" value="1"/>
</dbReference>
<keyword evidence="9 16" id="KW-0133">Cell shape</keyword>
<evidence type="ECO:0000259" key="19">
    <source>
        <dbReference type="Pfam" id="PF03717"/>
    </source>
</evidence>
<comment type="catalytic activity">
    <reaction evidence="16">
        <text>Preferential cleavage: (Ac)2-L-Lys-D-Ala-|-D-Ala. Also transpeptidation of peptidyl-alanyl moieties that are N-acyl substituents of D-alanine.</text>
        <dbReference type="EC" id="3.4.16.4"/>
    </reaction>
</comment>
<dbReference type="InterPro" id="IPR050515">
    <property type="entry name" value="Beta-lactam/transpept"/>
</dbReference>
<dbReference type="GO" id="GO:0008658">
    <property type="term" value="F:penicillin binding"/>
    <property type="evidence" value="ECO:0007669"/>
    <property type="project" value="InterPro"/>
</dbReference>
<feature type="region of interest" description="Disordered" evidence="17">
    <location>
        <begin position="583"/>
        <end position="613"/>
    </location>
</feature>
<dbReference type="GO" id="GO:0008360">
    <property type="term" value="P:regulation of cell shape"/>
    <property type="evidence" value="ECO:0007669"/>
    <property type="project" value="UniProtKB-KW"/>
</dbReference>
<evidence type="ECO:0000256" key="5">
    <source>
        <dbReference type="ARBA" id="ARBA00022645"/>
    </source>
</evidence>
<dbReference type="SUPFAM" id="SSF56519">
    <property type="entry name" value="Penicillin binding protein dimerisation domain"/>
    <property type="match status" value="1"/>
</dbReference>
<keyword evidence="4 16" id="KW-0132">Cell division</keyword>
<keyword evidence="14 16" id="KW-0131">Cell cycle</keyword>
<dbReference type="InterPro" id="IPR005311">
    <property type="entry name" value="PBP_dimer"/>
</dbReference>
<keyword evidence="10 16" id="KW-0573">Peptidoglycan synthesis</keyword>
<dbReference type="NCBIfam" id="NF011685">
    <property type="entry name" value="PRK15105.1"/>
    <property type="match status" value="1"/>
</dbReference>
<dbReference type="PANTHER" id="PTHR30627">
    <property type="entry name" value="PEPTIDOGLYCAN D,D-TRANSPEPTIDASE"/>
    <property type="match status" value="1"/>
</dbReference>
<evidence type="ECO:0000256" key="7">
    <source>
        <dbReference type="ARBA" id="ARBA00022692"/>
    </source>
</evidence>
<dbReference type="Pfam" id="PF00905">
    <property type="entry name" value="Transpeptidase"/>
    <property type="match status" value="1"/>
</dbReference>
<feature type="domain" description="Penicillin-binding protein transpeptidase" evidence="18">
    <location>
        <begin position="282"/>
        <end position="573"/>
    </location>
</feature>
<evidence type="ECO:0000256" key="1">
    <source>
        <dbReference type="ARBA" id="ARBA00004370"/>
    </source>
</evidence>
<comment type="pathway">
    <text evidence="16">Cell wall biogenesis; peptidoglycan biosynthesis.</text>
</comment>
<dbReference type="GO" id="GO:0009252">
    <property type="term" value="P:peptidoglycan biosynthetic process"/>
    <property type="evidence" value="ECO:0007669"/>
    <property type="project" value="UniProtKB-UniRule"/>
</dbReference>
<dbReference type="GO" id="GO:0009002">
    <property type="term" value="F:serine-type D-Ala-D-Ala carboxypeptidase activity"/>
    <property type="evidence" value="ECO:0007669"/>
    <property type="project" value="UniProtKB-UniRule"/>
</dbReference>
<comment type="caution">
    <text evidence="20">The sequence shown here is derived from an EMBL/GenBank/DDBJ whole genome shotgun (WGS) entry which is preliminary data.</text>
</comment>
<evidence type="ECO:0000256" key="11">
    <source>
        <dbReference type="ARBA" id="ARBA00022989"/>
    </source>
</evidence>
<dbReference type="Proteomes" id="UP000188573">
    <property type="component" value="Unassembled WGS sequence"/>
</dbReference>
<dbReference type="PANTHER" id="PTHR30627:SF1">
    <property type="entry name" value="PEPTIDOGLYCAN D,D-TRANSPEPTIDASE FTSI"/>
    <property type="match status" value="1"/>
</dbReference>
<keyword evidence="21" id="KW-1185">Reference proteome</keyword>
<keyword evidence="8 16" id="KW-0378">Hydrolase</keyword>
<evidence type="ECO:0000259" key="18">
    <source>
        <dbReference type="Pfam" id="PF00905"/>
    </source>
</evidence>
<evidence type="ECO:0000256" key="6">
    <source>
        <dbReference type="ARBA" id="ARBA00022670"/>
    </source>
</evidence>
<dbReference type="InterPro" id="IPR036138">
    <property type="entry name" value="PBP_dimer_sf"/>
</dbReference>
<dbReference type="RefSeq" id="WP_077496807.1">
    <property type="nucleotide sequence ID" value="NZ_MLAG01000032.1"/>
</dbReference>
<dbReference type="AlphaFoldDB" id="A0A1V3KX06"/>
<keyword evidence="2 16" id="KW-1003">Cell membrane</keyword>
<evidence type="ECO:0000256" key="8">
    <source>
        <dbReference type="ARBA" id="ARBA00022801"/>
    </source>
</evidence>
<keyword evidence="13 16" id="KW-0717">Septation</keyword>
<feature type="compositionally biased region" description="Basic and acidic residues" evidence="17">
    <location>
        <begin position="602"/>
        <end position="613"/>
    </location>
</feature>
<comment type="subcellular location">
    <subcellularLocation>
        <location evidence="1">Membrane</location>
    </subcellularLocation>
</comment>
<dbReference type="UniPathway" id="UPA00219"/>
<dbReference type="GO" id="GO:0000917">
    <property type="term" value="P:division septum assembly"/>
    <property type="evidence" value="ECO:0007669"/>
    <property type="project" value="UniProtKB-KW"/>
</dbReference>
<dbReference type="HAMAP" id="MF_02080">
    <property type="entry name" value="FtsI_transpept"/>
    <property type="match status" value="1"/>
</dbReference>
<evidence type="ECO:0000256" key="15">
    <source>
        <dbReference type="ARBA" id="ARBA00023316"/>
    </source>
</evidence>
<dbReference type="InterPro" id="IPR012338">
    <property type="entry name" value="Beta-lactam/transpept-like"/>
</dbReference>
<accession>A0A1V3KX06</accession>
<evidence type="ECO:0000256" key="4">
    <source>
        <dbReference type="ARBA" id="ARBA00022618"/>
    </source>
</evidence>
<keyword evidence="6 16" id="KW-0645">Protease</keyword>
<dbReference type="SUPFAM" id="SSF56601">
    <property type="entry name" value="beta-lactamase/transpeptidase-like"/>
    <property type="match status" value="1"/>
</dbReference>
<evidence type="ECO:0000256" key="13">
    <source>
        <dbReference type="ARBA" id="ARBA00023210"/>
    </source>
</evidence>
<dbReference type="Gene3D" id="3.30.450.330">
    <property type="match status" value="1"/>
</dbReference>
<proteinExistence type="inferred from homology"/>
<dbReference type="GO" id="GO:0008955">
    <property type="term" value="F:peptidoglycan glycosyltransferase activity"/>
    <property type="evidence" value="ECO:0007669"/>
    <property type="project" value="InterPro"/>
</dbReference>
<keyword evidence="3 16" id="KW-0997">Cell inner membrane</keyword>
<dbReference type="GO" id="GO:0005886">
    <property type="term" value="C:plasma membrane"/>
    <property type="evidence" value="ECO:0007669"/>
    <property type="project" value="UniProtKB-UniRule"/>
</dbReference>
<evidence type="ECO:0000256" key="12">
    <source>
        <dbReference type="ARBA" id="ARBA00023136"/>
    </source>
</evidence>
<comment type="similarity">
    <text evidence="16">Belongs to the transpeptidase family. FtsI subfamily.</text>
</comment>
<feature type="domain" description="Penicillin-binding protein dimerisation" evidence="19">
    <location>
        <begin position="92"/>
        <end position="242"/>
    </location>
</feature>
<name>A0A1V3KX06_9PAST</name>
<evidence type="ECO:0000256" key="9">
    <source>
        <dbReference type="ARBA" id="ARBA00022960"/>
    </source>
</evidence>
<evidence type="ECO:0000313" key="20">
    <source>
        <dbReference type="EMBL" id="OOF82217.1"/>
    </source>
</evidence>
<evidence type="ECO:0000256" key="3">
    <source>
        <dbReference type="ARBA" id="ARBA00022519"/>
    </source>
</evidence>
<dbReference type="GO" id="GO:0043093">
    <property type="term" value="P:FtsZ-dependent cytokinesis"/>
    <property type="evidence" value="ECO:0007669"/>
    <property type="project" value="UniProtKB-UniRule"/>
</dbReference>
<dbReference type="Gene3D" id="1.10.150.770">
    <property type="match status" value="1"/>
</dbReference>
<dbReference type="GO" id="GO:0006508">
    <property type="term" value="P:proteolysis"/>
    <property type="evidence" value="ECO:0007669"/>
    <property type="project" value="UniProtKB-KW"/>
</dbReference>
<dbReference type="Pfam" id="PF03717">
    <property type="entry name" value="PBP_dimer"/>
    <property type="match status" value="1"/>
</dbReference>
<sequence>MVRFNSSKKSNKSKKTIRKLVVPTTTAIKPNKPKMVFERCFIRWRYLIATGLIFFGLGALVARAAYVQAINSDILSGEADKRSLRKDEILSVRGSILDRNGQLLSVSVPMSAVIAEPKRILKEGSLNDKERIKALADVLGLSYNELVKKIEKNPKSGFLYLARQVEAGKAQYVKELKIKGISLESEPRRFYPRVEETAHLLGYTDIDGNGIEGIEKSFNTMLVGKDGSRLVRKDKRGNVVEHIADQKKYDAQDVTLSIDEKLQSMVYREIKKAVTENKAESGTAVLVDVRTGEVLAMANAPSYNPNNRVGVKAELMRNRAITDVFEPGSTVKPFVVLTALQRGAAQRNEVINTGSFTVSGKEIVDVAPRPQQTLDEILINSSNRGVSRLALRMPPSALMDTYQAAGLGKATDLGLVGEQAGLLNANRKRWADIDRATVAYGYGITATPLQMARAYATLGSFGIYRPLSITKVDPPVIGQRVFSEKTTKEIVNMLEKVAIKNKRAMVEGYRVGVKTGTARKIENGRYVNKYVAFTAGIAPISDPRYALIILINDPKAGQYYGGAVSAPVFSSIMGYALRTNGIAPDAEPTDKTAKRTVRLTSRKTEQSHVKQAN</sequence>